<organism evidence="1 2">
    <name type="scientific">Rubripirellula amarantea</name>
    <dbReference type="NCBI Taxonomy" id="2527999"/>
    <lineage>
        <taxon>Bacteria</taxon>
        <taxon>Pseudomonadati</taxon>
        <taxon>Planctomycetota</taxon>
        <taxon>Planctomycetia</taxon>
        <taxon>Pirellulales</taxon>
        <taxon>Pirellulaceae</taxon>
        <taxon>Rubripirellula</taxon>
    </lineage>
</organism>
<gene>
    <name evidence="1" type="ORF">Pla22_30820</name>
</gene>
<sequence>MGASIQSATAEEDPFWLIDEQSLDSVIAKQTTEGMTINGQTSFGQDSFAETPTEHLLADPITVGNDTVDYNYEHDYEHAIPTIPHATNHLDSEIVVHESFGDNAAFIRPHSQWYGDVDFLSMERRDSITFRDYAYPSERATLESGTNTGVRLRINHDAARTNQPRSSSHADLSPQPTFHFSLMQIDGSGDAFLPSERLSTSTSLTNIAIAAGTTHRVLGGQRRIMIGGRWMNIGDLYRSQVYGYTPLQDWIETENKIVTFDLDFEQQYLWRKFVFSTGVCSGFGWNQSTQINHYAPTLRNRLVEASYLAFVTELNADVSFHVTRSSAFHVGLSALSIGDVYNARDVAAGQVDPDRLEMYGMTFGYRHRF</sequence>
<dbReference type="Proteomes" id="UP000316598">
    <property type="component" value="Unassembled WGS sequence"/>
</dbReference>
<protein>
    <submittedName>
        <fullName evidence="1">Uncharacterized protein</fullName>
    </submittedName>
</protein>
<evidence type="ECO:0000313" key="1">
    <source>
        <dbReference type="EMBL" id="TWT50340.1"/>
    </source>
</evidence>
<evidence type="ECO:0000313" key="2">
    <source>
        <dbReference type="Proteomes" id="UP000316598"/>
    </source>
</evidence>
<comment type="caution">
    <text evidence="1">The sequence shown here is derived from an EMBL/GenBank/DDBJ whole genome shotgun (WGS) entry which is preliminary data.</text>
</comment>
<dbReference type="AlphaFoldDB" id="A0A5C5WI40"/>
<dbReference type="EMBL" id="SJPI01000002">
    <property type="protein sequence ID" value="TWT50340.1"/>
    <property type="molecule type" value="Genomic_DNA"/>
</dbReference>
<name>A0A5C5WI40_9BACT</name>
<proteinExistence type="predicted"/>
<reference evidence="1 2" key="1">
    <citation type="submission" date="2019-02" db="EMBL/GenBank/DDBJ databases">
        <title>Deep-cultivation of Planctomycetes and their phenomic and genomic characterization uncovers novel biology.</title>
        <authorList>
            <person name="Wiegand S."/>
            <person name="Jogler M."/>
            <person name="Boedeker C."/>
            <person name="Pinto D."/>
            <person name="Vollmers J."/>
            <person name="Rivas-Marin E."/>
            <person name="Kohn T."/>
            <person name="Peeters S.H."/>
            <person name="Heuer A."/>
            <person name="Rast P."/>
            <person name="Oberbeckmann S."/>
            <person name="Bunk B."/>
            <person name="Jeske O."/>
            <person name="Meyerdierks A."/>
            <person name="Storesund J.E."/>
            <person name="Kallscheuer N."/>
            <person name="Luecker S."/>
            <person name="Lage O.M."/>
            <person name="Pohl T."/>
            <person name="Merkel B.J."/>
            <person name="Hornburger P."/>
            <person name="Mueller R.-W."/>
            <person name="Bruemmer F."/>
            <person name="Labrenz M."/>
            <person name="Spormann A.M."/>
            <person name="Op Den Camp H."/>
            <person name="Overmann J."/>
            <person name="Amann R."/>
            <person name="Jetten M.S.M."/>
            <person name="Mascher T."/>
            <person name="Medema M.H."/>
            <person name="Devos D.P."/>
            <person name="Kaster A.-K."/>
            <person name="Ovreas L."/>
            <person name="Rohde M."/>
            <person name="Galperin M.Y."/>
            <person name="Jogler C."/>
        </authorList>
    </citation>
    <scope>NUCLEOTIDE SEQUENCE [LARGE SCALE GENOMIC DNA]</scope>
    <source>
        <strain evidence="1 2">Pla22</strain>
    </source>
</reference>
<accession>A0A5C5WI40</accession>
<keyword evidence="2" id="KW-1185">Reference proteome</keyword>